<comment type="caution">
    <text evidence="2">The sequence shown here is derived from an EMBL/GenBank/DDBJ whole genome shotgun (WGS) entry which is preliminary data.</text>
</comment>
<evidence type="ECO:0000256" key="1">
    <source>
        <dbReference type="SAM" id="MobiDB-lite"/>
    </source>
</evidence>
<feature type="region of interest" description="Disordered" evidence="1">
    <location>
        <begin position="1"/>
        <end position="22"/>
    </location>
</feature>
<sequence length="139" mass="14903">FSAVKPKREGDGGAQRAGTWQEEGGRIGQAHPWQGIPGCTQSQGACNNIANDGRGAHLGYLGECWVEGGQESCLLLCLLGYVQMCIGDFQVWEMIDSSLMVNLLPTKLVCNTDLVHWQANIGMQGIGGHKCKVESVVEG</sequence>
<protein>
    <submittedName>
        <fullName evidence="2">Uncharacterized protein</fullName>
    </submittedName>
</protein>
<dbReference type="AlphaFoldDB" id="A0A0L6VRY9"/>
<name>A0A0L6VRY9_9BASI</name>
<reference evidence="2 3" key="1">
    <citation type="submission" date="2015-08" db="EMBL/GenBank/DDBJ databases">
        <title>Next Generation Sequencing and Analysis of the Genome of Puccinia sorghi L Schw, the Causal Agent of Maize Common Rust.</title>
        <authorList>
            <person name="Rochi L."/>
            <person name="Burguener G."/>
            <person name="Darino M."/>
            <person name="Turjanski A."/>
            <person name="Kreff E."/>
            <person name="Dieguez M.J."/>
            <person name="Sacco F."/>
        </authorList>
    </citation>
    <scope>NUCLEOTIDE SEQUENCE [LARGE SCALE GENOMIC DNA]</scope>
    <source>
        <strain evidence="2 3">RO10H11247</strain>
    </source>
</reference>
<accession>A0A0L6VRY9</accession>
<dbReference type="EMBL" id="LAVV01001533">
    <property type="protein sequence ID" value="KNZ63483.1"/>
    <property type="molecule type" value="Genomic_DNA"/>
</dbReference>
<proteinExistence type="predicted"/>
<keyword evidence="3" id="KW-1185">Reference proteome</keyword>
<dbReference type="Proteomes" id="UP000037035">
    <property type="component" value="Unassembled WGS sequence"/>
</dbReference>
<gene>
    <name evidence="2" type="ORF">VP01_11380g1</name>
</gene>
<evidence type="ECO:0000313" key="2">
    <source>
        <dbReference type="EMBL" id="KNZ63483.1"/>
    </source>
</evidence>
<feature type="compositionally biased region" description="Basic and acidic residues" evidence="1">
    <location>
        <begin position="1"/>
        <end position="11"/>
    </location>
</feature>
<feature type="non-terminal residue" evidence="2">
    <location>
        <position position="1"/>
    </location>
</feature>
<organism evidence="2 3">
    <name type="scientific">Puccinia sorghi</name>
    <dbReference type="NCBI Taxonomy" id="27349"/>
    <lineage>
        <taxon>Eukaryota</taxon>
        <taxon>Fungi</taxon>
        <taxon>Dikarya</taxon>
        <taxon>Basidiomycota</taxon>
        <taxon>Pucciniomycotina</taxon>
        <taxon>Pucciniomycetes</taxon>
        <taxon>Pucciniales</taxon>
        <taxon>Pucciniaceae</taxon>
        <taxon>Puccinia</taxon>
    </lineage>
</organism>
<evidence type="ECO:0000313" key="3">
    <source>
        <dbReference type="Proteomes" id="UP000037035"/>
    </source>
</evidence>
<dbReference type="VEuPathDB" id="FungiDB:VP01_11380g1"/>